<dbReference type="SUPFAM" id="SSF51445">
    <property type="entry name" value="(Trans)glycosidases"/>
    <property type="match status" value="1"/>
</dbReference>
<evidence type="ECO:0000256" key="4">
    <source>
        <dbReference type="RuleBase" id="RU361188"/>
    </source>
</evidence>
<dbReference type="EMBL" id="JQBW01000010">
    <property type="protein sequence ID" value="KRN58481.1"/>
    <property type="molecule type" value="Genomic_DNA"/>
</dbReference>
<proteinExistence type="inferred from homology"/>
<comment type="caution">
    <text evidence="7">The sequence shown here is derived from an EMBL/GenBank/DDBJ whole genome shotgun (WGS) entry which is preliminary data.</text>
</comment>
<dbReference type="Pfam" id="PF17189">
    <property type="entry name" value="Glyco_hydro_30C"/>
    <property type="match status" value="1"/>
</dbReference>
<sequence length="522" mass="58087">MSSNDFKNQFWTVTAGDLSKKRAKLAAPRKTAKPAEGAAKIVVDPSQKFQDWLGVGAAITDSTAKLIWDQSKSQRDALLHELFDPEEGAYSVVRVPIGSCDFQSQDYYSLDDVPFGEHDNDMKHFSIGEGKSGAKDATKDLKHIVPVLQEIVKINPAIKIISSPWSGPAWMKNTGHLTQGGHLRFGEFTGNGYAHKDHFEAVYAKYFVKYIEAYAHYGIPIYGVTIQNEPSNAAMWPAMIWTIPELAKFGYEYLRPALDETYPDTKIFFWDGSLNVLNEPISKYITPQQASAFDGFAFHTYDGPYTNLFKVSREFPNWTLGMTERRCLFTDSYEDASHIMGGLICNWLVRQGLGFITLWNLALDERGLPNEAGSTGRRGVITIDHKTGKVQRNFEYYMLRNLSQDVEPGSTRIASSSYSPDGYTGGISSTAFLAPDGSIAVQLYNPSGKDLKASLNLYGYGTQWQTVTVPAWGTVTVHKSNWAMNESAPREDEKFALHPTKLNFSDDTAPGVGINAKKNNLL</sequence>
<evidence type="ECO:0000259" key="6">
    <source>
        <dbReference type="Pfam" id="PF17189"/>
    </source>
</evidence>
<dbReference type="PRINTS" id="PR00843">
    <property type="entry name" value="GLHYDRLASE30"/>
</dbReference>
<protein>
    <submittedName>
        <fullName evidence="7">O-glycosyl hydrolase</fullName>
    </submittedName>
</protein>
<dbReference type="GO" id="GO:0016020">
    <property type="term" value="C:membrane"/>
    <property type="evidence" value="ECO:0007669"/>
    <property type="project" value="GOC"/>
</dbReference>
<dbReference type="InterPro" id="IPR001139">
    <property type="entry name" value="Glyco_hydro_30"/>
</dbReference>
<dbReference type="InterPro" id="IPR013780">
    <property type="entry name" value="Glyco_hydro_b"/>
</dbReference>
<reference evidence="7 8" key="1">
    <citation type="journal article" date="2015" name="Genome Announc.">
        <title>Expanding the biotechnology potential of lactobacilli through comparative genomics of 213 strains and associated genera.</title>
        <authorList>
            <person name="Sun Z."/>
            <person name="Harris H.M."/>
            <person name="McCann A."/>
            <person name="Guo C."/>
            <person name="Argimon S."/>
            <person name="Zhang W."/>
            <person name="Yang X."/>
            <person name="Jeffery I.B."/>
            <person name="Cooney J.C."/>
            <person name="Kagawa T.F."/>
            <person name="Liu W."/>
            <person name="Song Y."/>
            <person name="Salvetti E."/>
            <person name="Wrobel A."/>
            <person name="Rasinkangas P."/>
            <person name="Parkhill J."/>
            <person name="Rea M.C."/>
            <person name="O'Sullivan O."/>
            <person name="Ritari J."/>
            <person name="Douillard F.P."/>
            <person name="Paul Ross R."/>
            <person name="Yang R."/>
            <person name="Briner A.E."/>
            <person name="Felis G.E."/>
            <person name="de Vos W.M."/>
            <person name="Barrangou R."/>
            <person name="Klaenhammer T.R."/>
            <person name="Caufield P.W."/>
            <person name="Cui Y."/>
            <person name="Zhang H."/>
            <person name="O'Toole P.W."/>
        </authorList>
    </citation>
    <scope>NUCLEOTIDE SEQUENCE [LARGE SCALE GENOMIC DNA]</scope>
    <source>
        <strain evidence="7 8">DSM 17896</strain>
    </source>
</reference>
<dbReference type="InterPro" id="IPR017853">
    <property type="entry name" value="GH"/>
</dbReference>
<name>A0A0R2I064_9LACO</name>
<gene>
    <name evidence="7" type="ORF">IV45_GL000928</name>
</gene>
<evidence type="ECO:0000259" key="5">
    <source>
        <dbReference type="Pfam" id="PF02055"/>
    </source>
</evidence>
<dbReference type="PANTHER" id="PTHR11069">
    <property type="entry name" value="GLUCOSYLCERAMIDASE"/>
    <property type="match status" value="1"/>
</dbReference>
<dbReference type="GO" id="GO:0004348">
    <property type="term" value="F:glucosylceramidase activity"/>
    <property type="evidence" value="ECO:0007669"/>
    <property type="project" value="InterPro"/>
</dbReference>
<dbReference type="PATRIC" id="fig|396268.3.peg.940"/>
<feature type="domain" description="Glycosyl hydrolase family 30 TIM-barrel" evidence="5">
    <location>
        <begin position="54"/>
        <end position="370"/>
    </location>
</feature>
<dbReference type="STRING" id="396268.IV45_GL000928"/>
<dbReference type="Gene3D" id="3.20.20.80">
    <property type="entry name" value="Glycosidases"/>
    <property type="match status" value="1"/>
</dbReference>
<accession>A0A0R2I064</accession>
<dbReference type="InterPro" id="IPR033453">
    <property type="entry name" value="Glyco_hydro_30_TIM-barrel"/>
</dbReference>
<keyword evidence="4" id="KW-0326">Glycosidase</keyword>
<keyword evidence="2" id="KW-0732">Signal</keyword>
<feature type="domain" description="Glycosyl hydrolase family 30 beta sandwich" evidence="6">
    <location>
        <begin position="409"/>
        <end position="476"/>
    </location>
</feature>
<organism evidence="7 8">
    <name type="scientific">Limosilactobacillus secaliphilus</name>
    <dbReference type="NCBI Taxonomy" id="396268"/>
    <lineage>
        <taxon>Bacteria</taxon>
        <taxon>Bacillati</taxon>
        <taxon>Bacillota</taxon>
        <taxon>Bacilli</taxon>
        <taxon>Lactobacillales</taxon>
        <taxon>Lactobacillaceae</taxon>
        <taxon>Limosilactobacillus</taxon>
    </lineage>
</organism>
<dbReference type="Proteomes" id="UP000050934">
    <property type="component" value="Unassembled WGS sequence"/>
</dbReference>
<dbReference type="PANTHER" id="PTHR11069:SF23">
    <property type="entry name" value="LYSOSOMAL ACID GLUCOSYLCERAMIDASE"/>
    <property type="match status" value="1"/>
</dbReference>
<comment type="similarity">
    <text evidence="1 4">Belongs to the glycosyl hydrolase 30 family.</text>
</comment>
<dbReference type="OrthoDB" id="9806701at2"/>
<keyword evidence="3 4" id="KW-0378">Hydrolase</keyword>
<dbReference type="Pfam" id="PF02055">
    <property type="entry name" value="Glyco_hydro_30"/>
    <property type="match status" value="1"/>
</dbReference>
<evidence type="ECO:0000313" key="8">
    <source>
        <dbReference type="Proteomes" id="UP000050934"/>
    </source>
</evidence>
<dbReference type="InterPro" id="IPR033452">
    <property type="entry name" value="GH30_C"/>
</dbReference>
<keyword evidence="8" id="KW-1185">Reference proteome</keyword>
<dbReference type="GO" id="GO:0006680">
    <property type="term" value="P:glucosylceramide catabolic process"/>
    <property type="evidence" value="ECO:0007669"/>
    <property type="project" value="TreeGrafter"/>
</dbReference>
<dbReference type="AlphaFoldDB" id="A0A0R2I064"/>
<evidence type="ECO:0000256" key="1">
    <source>
        <dbReference type="ARBA" id="ARBA00005382"/>
    </source>
</evidence>
<evidence type="ECO:0000256" key="2">
    <source>
        <dbReference type="ARBA" id="ARBA00022729"/>
    </source>
</evidence>
<evidence type="ECO:0000256" key="3">
    <source>
        <dbReference type="ARBA" id="ARBA00022801"/>
    </source>
</evidence>
<dbReference type="Gene3D" id="2.60.40.1180">
    <property type="entry name" value="Golgi alpha-mannosidase II"/>
    <property type="match status" value="1"/>
</dbReference>
<dbReference type="RefSeq" id="WP_057741927.1">
    <property type="nucleotide sequence ID" value="NZ_JQBW01000010.1"/>
</dbReference>
<evidence type="ECO:0000313" key="7">
    <source>
        <dbReference type="EMBL" id="KRN58481.1"/>
    </source>
</evidence>